<gene>
    <name evidence="9" type="ORF">DFR56_104182</name>
</gene>
<dbReference type="CDD" id="cd07377">
    <property type="entry name" value="WHTH_GntR"/>
    <property type="match status" value="1"/>
</dbReference>
<dbReference type="GO" id="GO:0003677">
    <property type="term" value="F:DNA binding"/>
    <property type="evidence" value="ECO:0007669"/>
    <property type="project" value="UniProtKB-KW"/>
</dbReference>
<feature type="domain" description="HTH gntR-type" evidence="8">
    <location>
        <begin position="13"/>
        <end position="81"/>
    </location>
</feature>
<evidence type="ECO:0000256" key="7">
    <source>
        <dbReference type="ARBA" id="ARBA00023163"/>
    </source>
</evidence>
<keyword evidence="3" id="KW-0032">Aminotransferase</keyword>
<comment type="caution">
    <text evidence="9">The sequence shown here is derived from an EMBL/GenBank/DDBJ whole genome shotgun (WGS) entry which is preliminary data.</text>
</comment>
<evidence type="ECO:0000256" key="3">
    <source>
        <dbReference type="ARBA" id="ARBA00022576"/>
    </source>
</evidence>
<evidence type="ECO:0000256" key="6">
    <source>
        <dbReference type="ARBA" id="ARBA00023125"/>
    </source>
</evidence>
<protein>
    <submittedName>
        <fullName evidence="9">GntR family transcriptional regulator</fullName>
    </submittedName>
</protein>
<keyword evidence="10" id="KW-1185">Reference proteome</keyword>
<comment type="similarity">
    <text evidence="2">In the C-terminal section; belongs to the class-I pyridoxal-phosphate-dependent aminotransferase family.</text>
</comment>
<reference evidence="9 10" key="1">
    <citation type="submission" date="2018-05" db="EMBL/GenBank/DDBJ databases">
        <title>Genomic Encyclopedia of Type Strains, Phase IV (KMG-IV): sequencing the most valuable type-strain genomes for metagenomic binning, comparative biology and taxonomic classification.</title>
        <authorList>
            <person name="Goeker M."/>
        </authorList>
    </citation>
    <scope>NUCLEOTIDE SEQUENCE [LARGE SCALE GENOMIC DNA]</scope>
    <source>
        <strain evidence="9 10">DSM 28556</strain>
    </source>
</reference>
<organism evidence="9 10">
    <name type="scientific">Pseudogracilibacillus auburnensis</name>
    <dbReference type="NCBI Taxonomy" id="1494959"/>
    <lineage>
        <taxon>Bacteria</taxon>
        <taxon>Bacillati</taxon>
        <taxon>Bacillota</taxon>
        <taxon>Bacilli</taxon>
        <taxon>Bacillales</taxon>
        <taxon>Bacillaceae</taxon>
        <taxon>Pseudogracilibacillus</taxon>
    </lineage>
</organism>
<keyword evidence="7" id="KW-0804">Transcription</keyword>
<keyword evidence="3" id="KW-0808">Transferase</keyword>
<dbReference type="SMART" id="SM00345">
    <property type="entry name" value="HTH_GNTR"/>
    <property type="match status" value="1"/>
</dbReference>
<dbReference type="Gene3D" id="3.40.640.10">
    <property type="entry name" value="Type I PLP-dependent aspartate aminotransferase-like (Major domain)"/>
    <property type="match status" value="1"/>
</dbReference>
<comment type="cofactor">
    <cofactor evidence="1">
        <name>pyridoxal 5'-phosphate</name>
        <dbReference type="ChEBI" id="CHEBI:597326"/>
    </cofactor>
</comment>
<dbReference type="PROSITE" id="PS50949">
    <property type="entry name" value="HTH_GNTR"/>
    <property type="match status" value="1"/>
</dbReference>
<dbReference type="InterPro" id="IPR036388">
    <property type="entry name" value="WH-like_DNA-bd_sf"/>
</dbReference>
<evidence type="ECO:0000259" key="8">
    <source>
        <dbReference type="PROSITE" id="PS50949"/>
    </source>
</evidence>
<dbReference type="InterPro" id="IPR004839">
    <property type="entry name" value="Aminotransferase_I/II_large"/>
</dbReference>
<dbReference type="AlphaFoldDB" id="A0A2V3W4Q8"/>
<dbReference type="Pfam" id="PF00155">
    <property type="entry name" value="Aminotran_1_2"/>
    <property type="match status" value="1"/>
</dbReference>
<keyword evidence="4" id="KW-0663">Pyridoxal phosphate</keyword>
<evidence type="ECO:0000256" key="2">
    <source>
        <dbReference type="ARBA" id="ARBA00005384"/>
    </source>
</evidence>
<evidence type="ECO:0000256" key="1">
    <source>
        <dbReference type="ARBA" id="ARBA00001933"/>
    </source>
</evidence>
<dbReference type="PANTHER" id="PTHR46577:SF1">
    <property type="entry name" value="HTH-TYPE TRANSCRIPTIONAL REGULATORY PROTEIN GABR"/>
    <property type="match status" value="1"/>
</dbReference>
<accession>A0A2V3W4Q8</accession>
<evidence type="ECO:0000256" key="5">
    <source>
        <dbReference type="ARBA" id="ARBA00023015"/>
    </source>
</evidence>
<dbReference type="InterPro" id="IPR051446">
    <property type="entry name" value="HTH_trans_reg/aminotransferase"/>
</dbReference>
<dbReference type="InterPro" id="IPR000524">
    <property type="entry name" value="Tscrpt_reg_HTH_GntR"/>
</dbReference>
<dbReference type="PANTHER" id="PTHR46577">
    <property type="entry name" value="HTH-TYPE TRANSCRIPTIONAL REGULATORY PROTEIN GABR"/>
    <property type="match status" value="1"/>
</dbReference>
<name>A0A2V3W4Q8_9BACI</name>
<evidence type="ECO:0000313" key="10">
    <source>
        <dbReference type="Proteomes" id="UP000247978"/>
    </source>
</evidence>
<dbReference type="InterPro" id="IPR015424">
    <property type="entry name" value="PyrdxlP-dep_Trfase"/>
</dbReference>
<sequence>MIQIQLNKNHNETFLYKALYVEIKDLILSRKIQKHEKLPSKRQLATQLKTSVNTVTATYEQLIAEGYIYAIERSGYYVEDIPKLLREAKINPEWSEILAEPKRHVQFKYSLSHMDTNIALFPYSEWRKSEQYAFKNHKWELSRIMERQGLLTVRKTIAKLIKKYRDVICEPEQIVLGVGTQPLIEQLLNILKDIDPISLGVEDPGYTRLYNQLEHLGIDLNPIKLDEKGISIEELKKTDSNIVFVTPSHQFPTGIIMPVSRRTELLNWAAKGFNRYIIEDDYDSEFKYKTDHIPSLHNLDRNESVVYIGSFSKSLLPSLRISYMVLPKNLVIPYRKKFGHLIPENNTLSLLTLKYFIESGSYDRHMKRMTNYYDDIRSELISEIKKAFQSKVHIYDTLAGLHFIARFTTKKSYEDIEKDAEKNEIELYTIRRFMINPLKKENNITIIVGFGTVKKENIKKIVQLLYQTTMTLHKET</sequence>
<dbReference type="Gene3D" id="1.10.10.10">
    <property type="entry name" value="Winged helix-like DNA-binding domain superfamily/Winged helix DNA-binding domain"/>
    <property type="match status" value="1"/>
</dbReference>
<evidence type="ECO:0000313" key="9">
    <source>
        <dbReference type="EMBL" id="PXW88031.1"/>
    </source>
</evidence>
<dbReference type="Proteomes" id="UP000247978">
    <property type="component" value="Unassembled WGS sequence"/>
</dbReference>
<keyword evidence="6" id="KW-0238">DNA-binding</keyword>
<dbReference type="CDD" id="cd00609">
    <property type="entry name" value="AAT_like"/>
    <property type="match status" value="1"/>
</dbReference>
<dbReference type="GO" id="GO:0008483">
    <property type="term" value="F:transaminase activity"/>
    <property type="evidence" value="ECO:0007669"/>
    <property type="project" value="UniProtKB-KW"/>
</dbReference>
<dbReference type="OrthoDB" id="9808770at2"/>
<keyword evidence="5" id="KW-0805">Transcription regulation</keyword>
<dbReference type="SUPFAM" id="SSF53383">
    <property type="entry name" value="PLP-dependent transferases"/>
    <property type="match status" value="1"/>
</dbReference>
<evidence type="ECO:0000256" key="4">
    <source>
        <dbReference type="ARBA" id="ARBA00022898"/>
    </source>
</evidence>
<dbReference type="InterPro" id="IPR015421">
    <property type="entry name" value="PyrdxlP-dep_Trfase_major"/>
</dbReference>
<dbReference type="EMBL" id="QJJQ01000004">
    <property type="protein sequence ID" value="PXW88031.1"/>
    <property type="molecule type" value="Genomic_DNA"/>
</dbReference>
<dbReference type="SUPFAM" id="SSF46785">
    <property type="entry name" value="Winged helix' DNA-binding domain"/>
    <property type="match status" value="1"/>
</dbReference>
<dbReference type="GO" id="GO:0030170">
    <property type="term" value="F:pyridoxal phosphate binding"/>
    <property type="evidence" value="ECO:0007669"/>
    <property type="project" value="InterPro"/>
</dbReference>
<dbReference type="RefSeq" id="WP_158525542.1">
    <property type="nucleotide sequence ID" value="NZ_JBHUHB010000001.1"/>
</dbReference>
<proteinExistence type="inferred from homology"/>
<dbReference type="Pfam" id="PF00392">
    <property type="entry name" value="GntR"/>
    <property type="match status" value="1"/>
</dbReference>
<dbReference type="GO" id="GO:0003700">
    <property type="term" value="F:DNA-binding transcription factor activity"/>
    <property type="evidence" value="ECO:0007669"/>
    <property type="project" value="InterPro"/>
</dbReference>
<dbReference type="InterPro" id="IPR036390">
    <property type="entry name" value="WH_DNA-bd_sf"/>
</dbReference>